<accession>A0A1W1WTB2</accession>
<comment type="cofactor">
    <cofactor evidence="18">
        <name>Mg(2+)</name>
        <dbReference type="ChEBI" id="CHEBI:18420"/>
    </cofactor>
    <text evidence="18">Binds 1 Mg(2+) ion per subunit.</text>
</comment>
<dbReference type="InterPro" id="IPR001451">
    <property type="entry name" value="Hexapep"/>
</dbReference>
<dbReference type="SUPFAM" id="SSF51161">
    <property type="entry name" value="Trimeric LpxA-like enzymes"/>
    <property type="match status" value="1"/>
</dbReference>
<feature type="binding site" evidence="18">
    <location>
        <position position="22"/>
    </location>
    <ligand>
        <name>UDP-N-acetyl-alpha-D-glucosamine</name>
        <dbReference type="ChEBI" id="CHEBI:57705"/>
    </ligand>
</feature>
<dbReference type="Proteomes" id="UP000192602">
    <property type="component" value="Unassembled WGS sequence"/>
</dbReference>
<dbReference type="InterPro" id="IPR011004">
    <property type="entry name" value="Trimer_LpxA-like_sf"/>
</dbReference>
<feature type="binding site" evidence="18">
    <location>
        <position position="221"/>
    </location>
    <ligand>
        <name>UDP-N-acetyl-alpha-D-glucosamine</name>
        <dbReference type="ChEBI" id="CHEBI:57705"/>
    </ligand>
</feature>
<evidence type="ECO:0000256" key="12">
    <source>
        <dbReference type="ARBA" id="ARBA00023268"/>
    </source>
</evidence>
<evidence type="ECO:0000256" key="2">
    <source>
        <dbReference type="ARBA" id="ARBA00007707"/>
    </source>
</evidence>
<dbReference type="InterPro" id="IPR029044">
    <property type="entry name" value="Nucleotide-diphossugar_trans"/>
</dbReference>
<feature type="binding site" evidence="18">
    <location>
        <begin position="359"/>
        <end position="360"/>
    </location>
    <ligand>
        <name>acetyl-CoA</name>
        <dbReference type="ChEBI" id="CHEBI:57288"/>
    </ligand>
</feature>
<feature type="region of interest" description="Pyrophosphorylase" evidence="18">
    <location>
        <begin position="1"/>
        <end position="223"/>
    </location>
</feature>
<name>A0A1W1WTB2_9BACT</name>
<dbReference type="GO" id="GO:0009245">
    <property type="term" value="P:lipid A biosynthetic process"/>
    <property type="evidence" value="ECO:0007669"/>
    <property type="project" value="UniProtKB-UniRule"/>
</dbReference>
<feature type="binding site" evidence="18">
    <location>
        <begin position="81"/>
        <end position="82"/>
    </location>
    <ligand>
        <name>UDP-N-acetyl-alpha-D-glucosamine</name>
        <dbReference type="ChEBI" id="CHEBI:57705"/>
    </ligand>
</feature>
<feature type="binding site" evidence="18">
    <location>
        <position position="378"/>
    </location>
    <ligand>
        <name>acetyl-CoA</name>
        <dbReference type="ChEBI" id="CHEBI:57288"/>
    </ligand>
</feature>
<keyword evidence="9 18" id="KW-0460">Magnesium</keyword>
<evidence type="ECO:0000256" key="11">
    <source>
        <dbReference type="ARBA" id="ARBA00022984"/>
    </source>
</evidence>
<keyword evidence="7 18" id="KW-0479">Metal-binding</keyword>
<feature type="binding site" evidence="18">
    <location>
        <position position="396"/>
    </location>
    <ligand>
        <name>acetyl-CoA</name>
        <dbReference type="ChEBI" id="CHEBI:57288"/>
    </ligand>
</feature>
<evidence type="ECO:0000313" key="21">
    <source>
        <dbReference type="Proteomes" id="UP000192602"/>
    </source>
</evidence>
<dbReference type="EC" id="2.7.7.23" evidence="18"/>
<comment type="similarity">
    <text evidence="2 18">In the C-terminal section; belongs to the transferase hexapeptide repeat family.</text>
</comment>
<feature type="binding site" evidence="18">
    <location>
        <position position="350"/>
    </location>
    <ligand>
        <name>UDP-N-acetyl-alpha-D-glucosamine</name>
        <dbReference type="ChEBI" id="CHEBI:57705"/>
    </ligand>
</feature>
<dbReference type="AlphaFoldDB" id="A0A1W1WTB2"/>
<dbReference type="PANTHER" id="PTHR43584:SF3">
    <property type="entry name" value="BIFUNCTIONAL PROTEIN GLMU"/>
    <property type="match status" value="1"/>
</dbReference>
<evidence type="ECO:0000256" key="6">
    <source>
        <dbReference type="ARBA" id="ARBA00022695"/>
    </source>
</evidence>
<feature type="domain" description="MobA-like NTP transferase" evidence="19">
    <location>
        <begin position="6"/>
        <end position="126"/>
    </location>
</feature>
<proteinExistence type="inferred from homology"/>
<feature type="active site" description="Proton acceptor" evidence="18">
    <location>
        <position position="336"/>
    </location>
</feature>
<evidence type="ECO:0000256" key="7">
    <source>
        <dbReference type="ARBA" id="ARBA00022723"/>
    </source>
</evidence>
<comment type="similarity">
    <text evidence="3 18">In the N-terminal section; belongs to the N-acetylglucosamine-1-phosphate uridyltransferase family.</text>
</comment>
<comment type="catalytic activity">
    <reaction evidence="15 18">
        <text>alpha-D-glucosamine 1-phosphate + acetyl-CoA = N-acetyl-alpha-D-glucosamine 1-phosphate + CoA + H(+)</text>
        <dbReference type="Rhea" id="RHEA:13725"/>
        <dbReference type="ChEBI" id="CHEBI:15378"/>
        <dbReference type="ChEBI" id="CHEBI:57287"/>
        <dbReference type="ChEBI" id="CHEBI:57288"/>
        <dbReference type="ChEBI" id="CHEBI:57776"/>
        <dbReference type="ChEBI" id="CHEBI:58516"/>
        <dbReference type="EC" id="2.3.1.157"/>
    </reaction>
</comment>
<dbReference type="NCBIfam" id="NF010939">
    <property type="entry name" value="PRK14359.1"/>
    <property type="match status" value="1"/>
</dbReference>
<evidence type="ECO:0000256" key="1">
    <source>
        <dbReference type="ARBA" id="ARBA00004496"/>
    </source>
</evidence>
<evidence type="ECO:0000256" key="17">
    <source>
        <dbReference type="ARBA" id="ARBA00049628"/>
    </source>
</evidence>
<dbReference type="Pfam" id="PF00132">
    <property type="entry name" value="Hexapep"/>
    <property type="match status" value="1"/>
</dbReference>
<keyword evidence="12 18" id="KW-0511">Multifunctional enzyme</keyword>
<dbReference type="UniPathway" id="UPA00113">
    <property type="reaction ID" value="UER00532"/>
</dbReference>
<feature type="binding site" evidence="18">
    <location>
        <position position="339"/>
    </location>
    <ligand>
        <name>UDP-N-acetyl-alpha-D-glucosamine</name>
        <dbReference type="ChEBI" id="CHEBI:57705"/>
    </ligand>
</feature>
<feature type="region of interest" description="Linker" evidence="18">
    <location>
        <begin position="224"/>
        <end position="244"/>
    </location>
</feature>
<feature type="binding site" evidence="18">
    <location>
        <position position="413"/>
    </location>
    <ligand>
        <name>acetyl-CoA</name>
        <dbReference type="ChEBI" id="CHEBI:57288"/>
    </ligand>
</feature>
<dbReference type="Pfam" id="PF12804">
    <property type="entry name" value="NTP_transf_3"/>
    <property type="match status" value="1"/>
</dbReference>
<comment type="catalytic activity">
    <reaction evidence="16 18">
        <text>N-acetyl-alpha-D-glucosamine 1-phosphate + UTP + H(+) = UDP-N-acetyl-alpha-D-glucosamine + diphosphate</text>
        <dbReference type="Rhea" id="RHEA:13509"/>
        <dbReference type="ChEBI" id="CHEBI:15378"/>
        <dbReference type="ChEBI" id="CHEBI:33019"/>
        <dbReference type="ChEBI" id="CHEBI:46398"/>
        <dbReference type="ChEBI" id="CHEBI:57705"/>
        <dbReference type="ChEBI" id="CHEBI:57776"/>
        <dbReference type="EC" id="2.7.7.23"/>
    </reaction>
</comment>
<dbReference type="GO" id="GO:0000902">
    <property type="term" value="P:cell morphogenesis"/>
    <property type="evidence" value="ECO:0007669"/>
    <property type="project" value="UniProtKB-UniRule"/>
</dbReference>
<dbReference type="GO" id="GO:0019134">
    <property type="term" value="F:glucosamine-1-phosphate N-acetyltransferase activity"/>
    <property type="evidence" value="ECO:0007669"/>
    <property type="project" value="UniProtKB-UniRule"/>
</dbReference>
<keyword evidence="21" id="KW-1185">Reference proteome</keyword>
<organism evidence="20 21">
    <name type="scientific">Nitratiruptor tergarcus DSM 16512</name>
    <dbReference type="NCBI Taxonomy" id="1069081"/>
    <lineage>
        <taxon>Bacteria</taxon>
        <taxon>Pseudomonadati</taxon>
        <taxon>Campylobacterota</taxon>
        <taxon>Epsilonproteobacteria</taxon>
        <taxon>Nautiliales</taxon>
        <taxon>Nitratiruptoraceae</taxon>
        <taxon>Nitratiruptor</taxon>
    </lineage>
</organism>
<feature type="binding site" evidence="18">
    <location>
        <position position="135"/>
    </location>
    <ligand>
        <name>UDP-N-acetyl-alpha-D-glucosamine</name>
        <dbReference type="ChEBI" id="CHEBI:57705"/>
    </ligand>
</feature>
<dbReference type="Gene3D" id="2.160.10.10">
    <property type="entry name" value="Hexapeptide repeat proteins"/>
    <property type="match status" value="1"/>
</dbReference>
<evidence type="ECO:0000256" key="8">
    <source>
        <dbReference type="ARBA" id="ARBA00022737"/>
    </source>
</evidence>
<evidence type="ECO:0000256" key="14">
    <source>
        <dbReference type="ARBA" id="ARBA00023316"/>
    </source>
</evidence>
<dbReference type="InterPro" id="IPR005882">
    <property type="entry name" value="Bifunctional_GlmU"/>
</dbReference>
<dbReference type="InterPro" id="IPR025877">
    <property type="entry name" value="MobA-like_NTP_Trfase"/>
</dbReference>
<feature type="binding site" evidence="18">
    <location>
        <position position="149"/>
    </location>
    <ligand>
        <name>UDP-N-acetyl-alpha-D-glucosamine</name>
        <dbReference type="ChEBI" id="CHEBI:57705"/>
    </ligand>
</feature>
<evidence type="ECO:0000256" key="9">
    <source>
        <dbReference type="ARBA" id="ARBA00022842"/>
    </source>
</evidence>
<feature type="binding site" evidence="18">
    <location>
        <position position="308"/>
    </location>
    <ligand>
        <name>UDP-N-acetyl-alpha-D-glucosamine</name>
        <dbReference type="ChEBI" id="CHEBI:57705"/>
    </ligand>
</feature>
<dbReference type="GO" id="GO:0003977">
    <property type="term" value="F:UDP-N-acetylglucosamine diphosphorylase activity"/>
    <property type="evidence" value="ECO:0007669"/>
    <property type="project" value="UniProtKB-UniRule"/>
</dbReference>
<feature type="binding site" evidence="18">
    <location>
        <position position="164"/>
    </location>
    <ligand>
        <name>UDP-N-acetyl-alpha-D-glucosamine</name>
        <dbReference type="ChEBI" id="CHEBI:57705"/>
    </ligand>
</feature>
<evidence type="ECO:0000256" key="13">
    <source>
        <dbReference type="ARBA" id="ARBA00023315"/>
    </source>
</evidence>
<reference evidence="21" key="1">
    <citation type="submission" date="2017-04" db="EMBL/GenBank/DDBJ databases">
        <authorList>
            <person name="Varghese N."/>
            <person name="Submissions S."/>
        </authorList>
    </citation>
    <scope>NUCLEOTIDE SEQUENCE [LARGE SCALE GENOMIC DNA]</scope>
    <source>
        <strain evidence="21">DSM 16512</strain>
    </source>
</reference>
<dbReference type="GO" id="GO:0071555">
    <property type="term" value="P:cell wall organization"/>
    <property type="evidence" value="ECO:0007669"/>
    <property type="project" value="UniProtKB-KW"/>
</dbReference>
<dbReference type="GO" id="GO:0000287">
    <property type="term" value="F:magnesium ion binding"/>
    <property type="evidence" value="ECO:0007669"/>
    <property type="project" value="UniProtKB-UniRule"/>
</dbReference>
<dbReference type="GO" id="GO:0016020">
    <property type="term" value="C:membrane"/>
    <property type="evidence" value="ECO:0007669"/>
    <property type="project" value="GOC"/>
</dbReference>
<dbReference type="GO" id="GO:0008360">
    <property type="term" value="P:regulation of cell shape"/>
    <property type="evidence" value="ECO:0007669"/>
    <property type="project" value="UniProtKB-KW"/>
</dbReference>
<dbReference type="EMBL" id="FWWZ01000001">
    <property type="protein sequence ID" value="SMC09442.1"/>
    <property type="molecule type" value="Genomic_DNA"/>
</dbReference>
<dbReference type="Gene3D" id="3.90.550.10">
    <property type="entry name" value="Spore Coat Polysaccharide Biosynthesis Protein SpsA, Chain A"/>
    <property type="match status" value="1"/>
</dbReference>
<keyword evidence="6 18" id="KW-0548">Nucleotidyltransferase</keyword>
<dbReference type="SUPFAM" id="SSF53448">
    <property type="entry name" value="Nucleotide-diphospho-sugar transferases"/>
    <property type="match status" value="1"/>
</dbReference>
<gene>
    <name evidence="18" type="primary">glmU</name>
    <name evidence="20" type="ORF">SAMN05660197_1250</name>
</gene>
<feature type="binding site" evidence="18">
    <location>
        <position position="325"/>
    </location>
    <ligand>
        <name>UDP-N-acetyl-alpha-D-glucosamine</name>
        <dbReference type="ChEBI" id="CHEBI:57705"/>
    </ligand>
</feature>
<comment type="pathway">
    <text evidence="18">Bacterial outer membrane biogenesis; LPS lipid A biosynthesis.</text>
</comment>
<feature type="region of interest" description="N-acetyltransferase" evidence="18">
    <location>
        <begin position="245"/>
        <end position="432"/>
    </location>
</feature>
<feature type="binding site" evidence="18">
    <location>
        <position position="102"/>
    </location>
    <ligand>
        <name>Mg(2+)</name>
        <dbReference type="ChEBI" id="CHEBI:18420"/>
    </ligand>
</feature>
<keyword evidence="10 18" id="KW-0133">Cell shape</keyword>
<evidence type="ECO:0000256" key="5">
    <source>
        <dbReference type="ARBA" id="ARBA00022679"/>
    </source>
</evidence>
<dbReference type="STRING" id="1069081.SAMN05660197_1250"/>
<dbReference type="CDD" id="cd02540">
    <property type="entry name" value="GT2_GlmU_N_bac"/>
    <property type="match status" value="1"/>
</dbReference>
<keyword evidence="14 18" id="KW-0961">Cell wall biogenesis/degradation</keyword>
<dbReference type="CDD" id="cd03353">
    <property type="entry name" value="LbH_GlmU_C"/>
    <property type="match status" value="1"/>
</dbReference>
<keyword evidence="13 18" id="KW-0012">Acyltransferase</keyword>
<evidence type="ECO:0000256" key="3">
    <source>
        <dbReference type="ARBA" id="ARBA00007947"/>
    </source>
</evidence>
<dbReference type="EC" id="2.3.1.157" evidence="18"/>
<keyword evidence="8 18" id="KW-0677">Repeat</keyword>
<comment type="subunit">
    <text evidence="18">Homotrimer.</text>
</comment>
<comment type="subcellular location">
    <subcellularLocation>
        <location evidence="1 18">Cytoplasm</location>
    </subcellularLocation>
</comment>
<evidence type="ECO:0000256" key="18">
    <source>
        <dbReference type="HAMAP-Rule" id="MF_01631"/>
    </source>
</evidence>
<evidence type="ECO:0000256" key="16">
    <source>
        <dbReference type="ARBA" id="ARBA00048493"/>
    </source>
</evidence>
<dbReference type="NCBIfam" id="TIGR01173">
    <property type="entry name" value="glmU"/>
    <property type="match status" value="1"/>
</dbReference>
<comment type="pathway">
    <text evidence="18">Nucleotide-sugar biosynthesis; UDP-N-acetyl-alpha-D-glucosamine biosynthesis; N-acetyl-alpha-D-glucosamine 1-phosphate from alpha-D-glucosamine 6-phosphate (route II): step 2/2.</text>
</comment>
<keyword evidence="4 18" id="KW-0963">Cytoplasm</keyword>
<dbReference type="PANTHER" id="PTHR43584">
    <property type="entry name" value="NUCLEOTIDYL TRANSFERASE"/>
    <property type="match status" value="1"/>
</dbReference>
<evidence type="ECO:0000313" key="20">
    <source>
        <dbReference type="EMBL" id="SMC09442.1"/>
    </source>
</evidence>
<feature type="binding site" evidence="18">
    <location>
        <position position="353"/>
    </location>
    <ligand>
        <name>acetyl-CoA</name>
        <dbReference type="ChEBI" id="CHEBI:57288"/>
    </ligand>
</feature>
<comment type="function">
    <text evidence="17 18">Catalyzes the last two sequential reactions in the de novo biosynthetic pathway for UDP-N-acetylglucosamine (UDP-GlcNAc). The C-terminal domain catalyzes the transfer of acetyl group from acetyl coenzyme A to glucosamine-1-phosphate (GlcN-1-P) to produce N-acetylglucosamine-1-phosphate (GlcNAc-1-P), which is converted into UDP-GlcNAc by the transfer of uridine 5-monophosphate (from uridine 5-triphosphate), a reaction catalyzed by the N-terminal domain.</text>
</comment>
<protein>
    <recommendedName>
        <fullName evidence="18">Bifunctional protein GlmU</fullName>
    </recommendedName>
    <domain>
        <recommendedName>
            <fullName evidence="18">UDP-N-acetylglucosamine pyrophosphorylase</fullName>
            <ecNumber evidence="18">2.7.7.23</ecNumber>
        </recommendedName>
        <alternativeName>
            <fullName evidence="18">N-acetylglucosamine-1-phosphate uridyltransferase</fullName>
        </alternativeName>
    </domain>
    <domain>
        <recommendedName>
            <fullName evidence="18">Glucosamine-1-phosphate N-acetyltransferase</fullName>
            <ecNumber evidence="18">2.3.1.157</ecNumber>
        </recommendedName>
    </domain>
</protein>
<feature type="binding site" evidence="18">
    <location>
        <begin position="8"/>
        <end position="11"/>
    </location>
    <ligand>
        <name>UDP-N-acetyl-alpha-D-glucosamine</name>
        <dbReference type="ChEBI" id="CHEBI:57705"/>
    </ligand>
</feature>
<comment type="caution">
    <text evidence="18">Lacks conserved residue(s) required for the propagation of feature annotation.</text>
</comment>
<evidence type="ECO:0000259" key="19">
    <source>
        <dbReference type="Pfam" id="PF12804"/>
    </source>
</evidence>
<dbReference type="UniPathway" id="UPA00973"/>
<evidence type="ECO:0000256" key="15">
    <source>
        <dbReference type="ARBA" id="ARBA00048247"/>
    </source>
</evidence>
<evidence type="ECO:0000256" key="4">
    <source>
        <dbReference type="ARBA" id="ARBA00022490"/>
    </source>
</evidence>
<dbReference type="GO" id="GO:0005737">
    <property type="term" value="C:cytoplasm"/>
    <property type="evidence" value="ECO:0007669"/>
    <property type="project" value="UniProtKB-SubCell"/>
</dbReference>
<sequence>MSLSIVILAAGQGTRMKSNLPKVLHKISGRPMIWHIVKEAKKISNDITVVLYHKADIIQEYLEKEFENLHFVLQDHKNYPGTGGALRDISFKGDKILVLNGDMPLIQASELEKFTQSDADIVMSVIELENPSGYGRVKICDGSVQEIIEQKDANEEELAICTVNAGVYLFKKEILEKYLPKLSNDNAQQEYYLTDIIAMARADGLTIEPLFVNEENFKGVNSKVDLAHAEEIMQDRIKKHWMREGVIFRLPQTSYVEVDVEFMGECEVENGCVLRGKTLIKESHIKAHSVVEESQISYSSIGPLARIRPGSVIEDTHIGNFVEVKKSSLKGVKAGHLSYLGDSEIDEGTNIGAGTITCNYDGKAKYKTKIGKNVFVGSDTQLVAPVVIKDDVIIAAGTTVTKDVPKGSLAISRTPLKIVKDFYYKFFGKKDA</sequence>
<dbReference type="OrthoDB" id="9775031at2"/>
<evidence type="ECO:0000256" key="10">
    <source>
        <dbReference type="ARBA" id="ARBA00022960"/>
    </source>
</evidence>
<dbReference type="GO" id="GO:0009252">
    <property type="term" value="P:peptidoglycan biosynthetic process"/>
    <property type="evidence" value="ECO:0007669"/>
    <property type="project" value="UniProtKB-UniRule"/>
</dbReference>
<dbReference type="InterPro" id="IPR050065">
    <property type="entry name" value="GlmU-like"/>
</dbReference>
<dbReference type="GO" id="GO:0006048">
    <property type="term" value="P:UDP-N-acetylglucosamine biosynthetic process"/>
    <property type="evidence" value="ECO:0007669"/>
    <property type="project" value="UniProtKB-UniPathway"/>
</dbReference>
<dbReference type="InterPro" id="IPR038009">
    <property type="entry name" value="GlmU_C_LbH"/>
</dbReference>
<keyword evidence="5 18" id="KW-0808">Transferase</keyword>
<feature type="binding site" evidence="18">
    <location>
        <position position="221"/>
    </location>
    <ligand>
        <name>Mg(2+)</name>
        <dbReference type="ChEBI" id="CHEBI:18420"/>
    </ligand>
</feature>
<keyword evidence="11 18" id="KW-0573">Peptidoglycan synthesis</keyword>
<comment type="pathway">
    <text evidence="18">Nucleotide-sugar biosynthesis; UDP-N-acetyl-alpha-D-glucosamine biosynthesis; UDP-N-acetyl-alpha-D-glucosamine from N-acetyl-alpha-D-glucosamine 1-phosphate: step 1/1.</text>
</comment>
<dbReference type="RefSeq" id="WP_084275669.1">
    <property type="nucleotide sequence ID" value="NZ_AP026671.1"/>
</dbReference>
<dbReference type="HAMAP" id="MF_01631">
    <property type="entry name" value="GlmU"/>
    <property type="match status" value="1"/>
</dbReference>